<dbReference type="PANTHER" id="PTHR11712:SF322">
    <property type="entry name" value="POLYKETIDE BETA-KETOACYL SYNTHASE 2-RELATED"/>
    <property type="match status" value="1"/>
</dbReference>
<feature type="domain" description="Ketosynthase family 3 (KS3)" evidence="5">
    <location>
        <begin position="15"/>
        <end position="416"/>
    </location>
</feature>
<accession>A0A1C5A2M5</accession>
<dbReference type="OrthoDB" id="416758at2"/>
<dbReference type="AlphaFoldDB" id="A0A1C5A2M5"/>
<dbReference type="Pfam" id="PF00109">
    <property type="entry name" value="ketoacyl-synt"/>
    <property type="match status" value="1"/>
</dbReference>
<sequence>MTAPGIVGTPWGRATGTAVVTGLGVVAPNGLGVAEYWAATLRGESGIERITRFDPTCYSAQLAGEVTVDAAGHLPGRLLPQTDRMTQLALIAAEEALADAGADPRRMADYATGVVTAASAGGFEFGQRELEALWSRGGAYVSAYQSFAWFYPVNTGQISIRHAMRGPGSTVVAEQAGGLDAVAKARRHVRDGTPLMLAGGVDGSLCPWAWVCMIRSGRVSSSTDPGRAYLPFDLDAAGHVPGEGGALLVMESPREARRRGVDRIYGVVAGHAATFDPQPGSGREPGLRRAIELALIDARLPAPEVDVVFADAAGVAVLDRLEVDALTAVFGPRRVPVTAPKTMTGRLLAGGAPLDLAAALLAMRDSVIPPTVHIERPAFTEAIDLVGAEPREASLTNALVIARGQGGFNSAMVLRRSG</sequence>
<dbReference type="RefSeq" id="WP_091250258.1">
    <property type="nucleotide sequence ID" value="NZ_FMCU01000013.1"/>
</dbReference>
<keyword evidence="3" id="KW-0012">Acyltransferase</keyword>
<dbReference type="GO" id="GO:0004315">
    <property type="term" value="F:3-oxoacyl-[acyl-carrier-protein] synthase activity"/>
    <property type="evidence" value="ECO:0007669"/>
    <property type="project" value="TreeGrafter"/>
</dbReference>
<proteinExistence type="inferred from homology"/>
<evidence type="ECO:0000256" key="4">
    <source>
        <dbReference type="RuleBase" id="RU003694"/>
    </source>
</evidence>
<evidence type="ECO:0000259" key="5">
    <source>
        <dbReference type="PROSITE" id="PS52004"/>
    </source>
</evidence>
<organism evidence="6 7">
    <name type="scientific">Micromonospora matsumotoense</name>
    <dbReference type="NCBI Taxonomy" id="121616"/>
    <lineage>
        <taxon>Bacteria</taxon>
        <taxon>Bacillati</taxon>
        <taxon>Actinomycetota</taxon>
        <taxon>Actinomycetes</taxon>
        <taxon>Micromonosporales</taxon>
        <taxon>Micromonosporaceae</taxon>
        <taxon>Micromonospora</taxon>
    </lineage>
</organism>
<dbReference type="SMART" id="SM00825">
    <property type="entry name" value="PKS_KS"/>
    <property type="match status" value="1"/>
</dbReference>
<dbReference type="STRING" id="121616.GA0070216_11333"/>
<evidence type="ECO:0000313" key="6">
    <source>
        <dbReference type="EMBL" id="SCF39465.1"/>
    </source>
</evidence>
<dbReference type="InterPro" id="IPR000794">
    <property type="entry name" value="Beta-ketoacyl_synthase"/>
</dbReference>
<dbReference type="EMBL" id="FMCU01000013">
    <property type="protein sequence ID" value="SCF39465.1"/>
    <property type="molecule type" value="Genomic_DNA"/>
</dbReference>
<dbReference type="GO" id="GO:0006633">
    <property type="term" value="P:fatty acid biosynthetic process"/>
    <property type="evidence" value="ECO:0007669"/>
    <property type="project" value="TreeGrafter"/>
</dbReference>
<comment type="similarity">
    <text evidence="1 4">Belongs to the thiolase-like superfamily. Beta-ketoacyl-ACP synthases family.</text>
</comment>
<evidence type="ECO:0000256" key="1">
    <source>
        <dbReference type="ARBA" id="ARBA00008467"/>
    </source>
</evidence>
<keyword evidence="2 4" id="KW-0808">Transferase</keyword>
<gene>
    <name evidence="6" type="ORF">GA0070216_11333</name>
</gene>
<dbReference type="PANTHER" id="PTHR11712">
    <property type="entry name" value="POLYKETIDE SYNTHASE-RELATED"/>
    <property type="match status" value="1"/>
</dbReference>
<keyword evidence="7" id="KW-1185">Reference proteome</keyword>
<dbReference type="InterPro" id="IPR016039">
    <property type="entry name" value="Thiolase-like"/>
</dbReference>
<dbReference type="InterPro" id="IPR020841">
    <property type="entry name" value="PKS_Beta-ketoAc_synthase_dom"/>
</dbReference>
<reference evidence="7" key="1">
    <citation type="submission" date="2016-06" db="EMBL/GenBank/DDBJ databases">
        <authorList>
            <person name="Varghese N."/>
            <person name="Submissions Spin"/>
        </authorList>
    </citation>
    <scope>NUCLEOTIDE SEQUENCE [LARGE SCALE GENOMIC DNA]</scope>
    <source>
        <strain evidence="7">DSM 44100</strain>
    </source>
</reference>
<protein>
    <submittedName>
        <fullName evidence="6">Act minimal PKS chain-length factor (CLF/KS beta)</fullName>
    </submittedName>
</protein>
<dbReference type="InterPro" id="IPR014031">
    <property type="entry name" value="Ketoacyl_synth_C"/>
</dbReference>
<dbReference type="Gene3D" id="3.40.47.10">
    <property type="match status" value="2"/>
</dbReference>
<evidence type="ECO:0000313" key="7">
    <source>
        <dbReference type="Proteomes" id="UP000198797"/>
    </source>
</evidence>
<name>A0A1C5A2M5_9ACTN</name>
<evidence type="ECO:0000256" key="2">
    <source>
        <dbReference type="ARBA" id="ARBA00022679"/>
    </source>
</evidence>
<evidence type="ECO:0000256" key="3">
    <source>
        <dbReference type="ARBA" id="ARBA00023315"/>
    </source>
</evidence>
<dbReference type="Pfam" id="PF02801">
    <property type="entry name" value="Ketoacyl-synt_C"/>
    <property type="match status" value="1"/>
</dbReference>
<dbReference type="SUPFAM" id="SSF53901">
    <property type="entry name" value="Thiolase-like"/>
    <property type="match status" value="2"/>
</dbReference>
<dbReference type="PROSITE" id="PS52004">
    <property type="entry name" value="KS3_2"/>
    <property type="match status" value="1"/>
</dbReference>
<dbReference type="CDD" id="cd00832">
    <property type="entry name" value="CLF"/>
    <property type="match status" value="1"/>
</dbReference>
<dbReference type="Proteomes" id="UP000198797">
    <property type="component" value="Unassembled WGS sequence"/>
</dbReference>
<dbReference type="InterPro" id="IPR014030">
    <property type="entry name" value="Ketoacyl_synth_N"/>
</dbReference>